<proteinExistence type="predicted"/>
<dbReference type="Pfam" id="PF03352">
    <property type="entry name" value="Adenine_glyco"/>
    <property type="match status" value="1"/>
</dbReference>
<reference evidence="2" key="1">
    <citation type="submission" date="2016-10" db="EMBL/GenBank/DDBJ databases">
        <authorList>
            <person name="Varghese N."/>
            <person name="Submissions S."/>
        </authorList>
    </citation>
    <scope>NUCLEOTIDE SEQUENCE [LARGE SCALE GENOMIC DNA]</scope>
    <source>
        <strain evidence="2">DSM 11526</strain>
    </source>
</reference>
<dbReference type="AlphaFoldDB" id="A0A1H4ECW2"/>
<dbReference type="InterPro" id="IPR005019">
    <property type="entry name" value="Adenine_glyco"/>
</dbReference>
<dbReference type="SUPFAM" id="SSF48150">
    <property type="entry name" value="DNA-glycosylase"/>
    <property type="match status" value="1"/>
</dbReference>
<evidence type="ECO:0000313" key="2">
    <source>
        <dbReference type="Proteomes" id="UP000242469"/>
    </source>
</evidence>
<dbReference type="OrthoDB" id="9795156at2"/>
<dbReference type="InterPro" id="IPR011257">
    <property type="entry name" value="DNA_glycosylase"/>
</dbReference>
<organism evidence="1 2">
    <name type="scientific">Marinobacterium iners DSM 11526</name>
    <dbReference type="NCBI Taxonomy" id="1122198"/>
    <lineage>
        <taxon>Bacteria</taxon>
        <taxon>Pseudomonadati</taxon>
        <taxon>Pseudomonadota</taxon>
        <taxon>Gammaproteobacteria</taxon>
        <taxon>Oceanospirillales</taxon>
        <taxon>Oceanospirillaceae</taxon>
        <taxon>Marinobacterium</taxon>
    </lineage>
</organism>
<name>A0A1H4ECW2_9GAMM</name>
<dbReference type="EMBL" id="FNRJ01000008">
    <property type="protein sequence ID" value="SEA82420.1"/>
    <property type="molecule type" value="Genomic_DNA"/>
</dbReference>
<dbReference type="Gene3D" id="1.10.340.30">
    <property type="entry name" value="Hypothetical protein, domain 2"/>
    <property type="match status" value="1"/>
</dbReference>
<protein>
    <submittedName>
        <fullName evidence="1">3-methyladenine DNA glycosylase Tag</fullName>
    </submittedName>
</protein>
<accession>A0A1H4ECW2</accession>
<dbReference type="GO" id="GO:0008725">
    <property type="term" value="F:DNA-3-methyladenine glycosylase activity"/>
    <property type="evidence" value="ECO:0007669"/>
    <property type="project" value="InterPro"/>
</dbReference>
<sequence length="222" mass="25089">MKNWSELCEQALNLHPERRLDEILGPLPLDSMTLAALNDDRVFSVMTRRIFRAGLKHSLVDAKWPAFEQAFFGFNPEAVEEMSDEALEQLMHNPQLIRHFGKIKATRANAVLMTDLAREYGSVAGMIAQWPEDNIIGLWQLFKKRGKQLGGNSGAYFLRMLGKDTFILTDDVIVALKAQGVVDKKPTAQRDLEQVQEAFNQLREQSGRPLCQISRLLAHSIG</sequence>
<dbReference type="RefSeq" id="WP_091826536.1">
    <property type="nucleotide sequence ID" value="NZ_FNRJ01000008.1"/>
</dbReference>
<evidence type="ECO:0000313" key="1">
    <source>
        <dbReference type="EMBL" id="SEA82420.1"/>
    </source>
</evidence>
<dbReference type="PANTHER" id="PTHR30037">
    <property type="entry name" value="DNA-3-METHYLADENINE GLYCOSYLASE 1"/>
    <property type="match status" value="1"/>
</dbReference>
<dbReference type="InterPro" id="IPR052891">
    <property type="entry name" value="DNA-3mA_glycosylase"/>
</dbReference>
<gene>
    <name evidence="1" type="ORF">SAMN02745729_1083</name>
</gene>
<dbReference type="PANTHER" id="PTHR30037:SF3">
    <property type="entry name" value="BLR0857 PROTEIN"/>
    <property type="match status" value="1"/>
</dbReference>
<dbReference type="Proteomes" id="UP000242469">
    <property type="component" value="Unassembled WGS sequence"/>
</dbReference>
<dbReference type="GO" id="GO:0006284">
    <property type="term" value="P:base-excision repair"/>
    <property type="evidence" value="ECO:0007669"/>
    <property type="project" value="InterPro"/>
</dbReference>
<keyword evidence="2" id="KW-1185">Reference proteome</keyword>
<dbReference type="STRING" id="1122198.SAMN02745729_1083"/>